<keyword evidence="4" id="KW-0479">Metal-binding</keyword>
<keyword evidence="6" id="KW-0408">Iron</keyword>
<evidence type="ECO:0000259" key="9">
    <source>
        <dbReference type="SMART" id="SM00790"/>
    </source>
</evidence>
<dbReference type="InterPro" id="IPR036503">
    <property type="entry name" value="Ald_Fedxn_OxRdtase_N_sf"/>
</dbReference>
<dbReference type="EMBL" id="QMQA01000337">
    <property type="protein sequence ID" value="RLE10073.1"/>
    <property type="molecule type" value="Genomic_DNA"/>
</dbReference>
<dbReference type="Pfam" id="PF02730">
    <property type="entry name" value="AFOR_N"/>
    <property type="match status" value="1"/>
</dbReference>
<dbReference type="InterPro" id="IPR036021">
    <property type="entry name" value="Tungsten_al_ferr_oxy-like_C"/>
</dbReference>
<protein>
    <submittedName>
        <fullName evidence="10">Aldehyde ferredoxin oxidoreductase</fullName>
    </submittedName>
</protein>
<keyword evidence="3" id="KW-0004">4Fe-4S</keyword>
<dbReference type="AlphaFoldDB" id="A0A662D422"/>
<evidence type="ECO:0000256" key="1">
    <source>
        <dbReference type="ARBA" id="ARBA00001966"/>
    </source>
</evidence>
<dbReference type="InterPro" id="IPR013985">
    <property type="entry name" value="Ald_Fedxn_OxRdtase_dom3"/>
</dbReference>
<comment type="cofactor">
    <cofactor evidence="1">
        <name>[4Fe-4S] cluster</name>
        <dbReference type="ChEBI" id="CHEBI:49883"/>
    </cofactor>
</comment>
<dbReference type="InterPro" id="IPR051919">
    <property type="entry name" value="W-dependent_AOR"/>
</dbReference>
<accession>A0A662D422</accession>
<comment type="similarity">
    <text evidence="2">Belongs to the AOR/FOR family.</text>
</comment>
<dbReference type="PANTHER" id="PTHR30038">
    <property type="entry name" value="ALDEHYDE FERREDOXIN OXIDOREDUCTASE"/>
    <property type="match status" value="1"/>
</dbReference>
<feature type="domain" description="Aldehyde ferredoxin oxidoreductase N-terminal" evidence="9">
    <location>
        <begin position="3"/>
        <end position="183"/>
    </location>
</feature>
<dbReference type="GO" id="GO:0051539">
    <property type="term" value="F:4 iron, 4 sulfur cluster binding"/>
    <property type="evidence" value="ECO:0007669"/>
    <property type="project" value="UniProtKB-KW"/>
</dbReference>
<dbReference type="GO" id="GO:0009055">
    <property type="term" value="F:electron transfer activity"/>
    <property type="evidence" value="ECO:0007669"/>
    <property type="project" value="InterPro"/>
</dbReference>
<keyword evidence="7" id="KW-0411">Iron-sulfur</keyword>
<dbReference type="SMART" id="SM00790">
    <property type="entry name" value="AFOR_N"/>
    <property type="match status" value="1"/>
</dbReference>
<proteinExistence type="inferred from homology"/>
<organism evidence="10 11">
    <name type="scientific">Aerophobetes bacterium</name>
    <dbReference type="NCBI Taxonomy" id="2030807"/>
    <lineage>
        <taxon>Bacteria</taxon>
        <taxon>Candidatus Aerophobota</taxon>
    </lineage>
</organism>
<keyword evidence="5" id="KW-0560">Oxidoreductase</keyword>
<dbReference type="PANTHER" id="PTHR30038:SF0">
    <property type="entry name" value="TUNGSTEN-CONTAINING ALDEHYDE FERREDOXIN OXIDOREDUCTASE"/>
    <property type="match status" value="1"/>
</dbReference>
<dbReference type="InterPro" id="IPR013984">
    <property type="entry name" value="Ald_Fedxn_OxRdtase_dom2"/>
</dbReference>
<dbReference type="Gene3D" id="1.10.569.10">
    <property type="entry name" value="Aldehyde Ferredoxin Oxidoreductase Protein, subunit A, domain 2"/>
    <property type="match status" value="1"/>
</dbReference>
<dbReference type="Proteomes" id="UP000280417">
    <property type="component" value="Unassembled WGS sequence"/>
</dbReference>
<comment type="cofactor">
    <cofactor evidence="8">
        <name>tungstopterin</name>
        <dbReference type="ChEBI" id="CHEBI:30402"/>
    </cofactor>
</comment>
<evidence type="ECO:0000256" key="2">
    <source>
        <dbReference type="ARBA" id="ARBA00011032"/>
    </source>
</evidence>
<evidence type="ECO:0000313" key="11">
    <source>
        <dbReference type="Proteomes" id="UP000280417"/>
    </source>
</evidence>
<evidence type="ECO:0000313" key="10">
    <source>
        <dbReference type="EMBL" id="RLE10073.1"/>
    </source>
</evidence>
<evidence type="ECO:0000256" key="7">
    <source>
        <dbReference type="ARBA" id="ARBA00023014"/>
    </source>
</evidence>
<evidence type="ECO:0000256" key="4">
    <source>
        <dbReference type="ARBA" id="ARBA00022723"/>
    </source>
</evidence>
<evidence type="ECO:0000256" key="3">
    <source>
        <dbReference type="ARBA" id="ARBA00022485"/>
    </source>
</evidence>
<dbReference type="InterPro" id="IPR013983">
    <property type="entry name" value="Ald_Fedxn_OxRdtase_N"/>
</dbReference>
<dbReference type="InterPro" id="IPR001203">
    <property type="entry name" value="OxRdtase_Ald_Fedxn_C"/>
</dbReference>
<name>A0A662D422_UNCAE</name>
<sequence>VKYTEEFLGGRGINQGILLKELRPEISPFDPANKLAFGVGTLVGTGAPGANRLSIDSKNVFTGGIGSSNCCGRFAAELKFAGYDHLIVEGKAEKPVYLWINNNQVEIKDASHLWGNTTWETENMIREEIGDKDIQILSIGPAGENLVRFACIIVNPSRAAGKCGLGAIMGSKNLKAVVVKGRNSIEVAEYKRFIQITRKLSEKIKKSENTTLLRKYGTLVSMFRWNECSSSPVKNFQDGYMDPKKMEKISYEVFCNTYKEGDYEFGCPIGCAHSYRVKSGPYAGVYSKKLETNCIWDFATTFDIDYAPAIIKIQSLCSQYGMDIDGASCAIAWAFECYQRKIITDKDTEGLELKWGDYKVIIKLLKKIAYREGFGNILAEGSKRASEMIGRGSEKYSINVKGQDLREAIRVLKGWALGNVVSARGGAHTRGAPLTESRRISQEISKKLWGVPTAGDPTTYKGKATIVVYYERLHAMMDALGVCFFTSNWISPDLLGPADYAELFSAATGLEVTGEELMMIGERIHTVEKMFNVYHAGFTRKDDYPPKRLMEEPIKSGPFKGEYLEREKWDKMLDEYYELHNWDKKTGLPTKQTLQKMGLEWILNLNKNFKV</sequence>
<evidence type="ECO:0000256" key="5">
    <source>
        <dbReference type="ARBA" id="ARBA00023002"/>
    </source>
</evidence>
<feature type="non-terminal residue" evidence="10">
    <location>
        <position position="1"/>
    </location>
</feature>
<evidence type="ECO:0000256" key="8">
    <source>
        <dbReference type="ARBA" id="ARBA00049934"/>
    </source>
</evidence>
<dbReference type="Pfam" id="PF01314">
    <property type="entry name" value="AFOR_C"/>
    <property type="match status" value="1"/>
</dbReference>
<dbReference type="GO" id="GO:0046872">
    <property type="term" value="F:metal ion binding"/>
    <property type="evidence" value="ECO:0007669"/>
    <property type="project" value="UniProtKB-KW"/>
</dbReference>
<evidence type="ECO:0000256" key="6">
    <source>
        <dbReference type="ARBA" id="ARBA00023004"/>
    </source>
</evidence>
<dbReference type="Gene3D" id="1.10.599.10">
    <property type="entry name" value="Aldehyde Ferredoxin Oxidoreductase Protein, subunit A, domain 3"/>
    <property type="match status" value="1"/>
</dbReference>
<dbReference type="GO" id="GO:0016625">
    <property type="term" value="F:oxidoreductase activity, acting on the aldehyde or oxo group of donors, iron-sulfur protein as acceptor"/>
    <property type="evidence" value="ECO:0007669"/>
    <property type="project" value="InterPro"/>
</dbReference>
<gene>
    <name evidence="10" type="ORF">DRJ04_09470</name>
</gene>
<dbReference type="Gene3D" id="3.60.9.10">
    <property type="entry name" value="Aldehyde ferredoxin oxidoreductase, N-terminal domain"/>
    <property type="match status" value="1"/>
</dbReference>
<reference evidence="10 11" key="1">
    <citation type="submission" date="2018-06" db="EMBL/GenBank/DDBJ databases">
        <title>Extensive metabolic versatility and redundancy in microbially diverse, dynamic hydrothermal sediments.</title>
        <authorList>
            <person name="Dombrowski N."/>
            <person name="Teske A."/>
            <person name="Baker B.J."/>
        </authorList>
    </citation>
    <scope>NUCLEOTIDE SEQUENCE [LARGE SCALE GENOMIC DNA]</scope>
    <source>
        <strain evidence="10">B3_G15</strain>
    </source>
</reference>
<comment type="caution">
    <text evidence="10">The sequence shown here is derived from an EMBL/GenBank/DDBJ whole genome shotgun (WGS) entry which is preliminary data.</text>
</comment>
<dbReference type="SUPFAM" id="SSF56228">
    <property type="entry name" value="Aldehyde ferredoxin oxidoreductase, N-terminal domain"/>
    <property type="match status" value="1"/>
</dbReference>
<dbReference type="SUPFAM" id="SSF48310">
    <property type="entry name" value="Aldehyde ferredoxin oxidoreductase, C-terminal domains"/>
    <property type="match status" value="1"/>
</dbReference>